<feature type="non-terminal residue" evidence="2">
    <location>
        <position position="1"/>
    </location>
</feature>
<name>A0A699WRP4_TANCI</name>
<proteinExistence type="predicted"/>
<dbReference type="EMBL" id="BKCJ011692297">
    <property type="protein sequence ID" value="GFD47144.1"/>
    <property type="molecule type" value="Genomic_DNA"/>
</dbReference>
<feature type="region of interest" description="Disordered" evidence="1">
    <location>
        <begin position="59"/>
        <end position="97"/>
    </location>
</feature>
<sequence length="97" mass="10281">PPAQRPNAARQKYCAAARCPAGTAPSARAGLQVQPQPRAHWPDGLLGRWSLGRYGGHALRQAGRRQPRPGVGAAGISDADLSGYQLQRQPHAQRLAG</sequence>
<protein>
    <submittedName>
        <fullName evidence="2">Uncharacterized protein</fullName>
    </submittedName>
</protein>
<reference evidence="2" key="1">
    <citation type="journal article" date="2019" name="Sci. Rep.">
        <title>Draft genome of Tanacetum cinerariifolium, the natural source of mosquito coil.</title>
        <authorList>
            <person name="Yamashiro T."/>
            <person name="Shiraishi A."/>
            <person name="Satake H."/>
            <person name="Nakayama K."/>
        </authorList>
    </citation>
    <scope>NUCLEOTIDE SEQUENCE</scope>
</reference>
<accession>A0A699WRP4</accession>
<comment type="caution">
    <text evidence="2">The sequence shown here is derived from an EMBL/GenBank/DDBJ whole genome shotgun (WGS) entry which is preliminary data.</text>
</comment>
<dbReference type="AlphaFoldDB" id="A0A699WRP4"/>
<gene>
    <name evidence="2" type="ORF">Tci_919113</name>
</gene>
<evidence type="ECO:0000256" key="1">
    <source>
        <dbReference type="SAM" id="MobiDB-lite"/>
    </source>
</evidence>
<evidence type="ECO:0000313" key="2">
    <source>
        <dbReference type="EMBL" id="GFD47144.1"/>
    </source>
</evidence>
<organism evidence="2">
    <name type="scientific">Tanacetum cinerariifolium</name>
    <name type="common">Dalmatian daisy</name>
    <name type="synonym">Chrysanthemum cinerariifolium</name>
    <dbReference type="NCBI Taxonomy" id="118510"/>
    <lineage>
        <taxon>Eukaryota</taxon>
        <taxon>Viridiplantae</taxon>
        <taxon>Streptophyta</taxon>
        <taxon>Embryophyta</taxon>
        <taxon>Tracheophyta</taxon>
        <taxon>Spermatophyta</taxon>
        <taxon>Magnoliopsida</taxon>
        <taxon>eudicotyledons</taxon>
        <taxon>Gunneridae</taxon>
        <taxon>Pentapetalae</taxon>
        <taxon>asterids</taxon>
        <taxon>campanulids</taxon>
        <taxon>Asterales</taxon>
        <taxon>Asteraceae</taxon>
        <taxon>Asteroideae</taxon>
        <taxon>Anthemideae</taxon>
        <taxon>Anthemidinae</taxon>
        <taxon>Tanacetum</taxon>
    </lineage>
</organism>